<dbReference type="Proteomes" id="UP001165960">
    <property type="component" value="Unassembled WGS sequence"/>
</dbReference>
<protein>
    <submittedName>
        <fullName evidence="1">Uncharacterized protein</fullName>
    </submittedName>
</protein>
<organism evidence="1 2">
    <name type="scientific">Entomophthora muscae</name>
    <dbReference type="NCBI Taxonomy" id="34485"/>
    <lineage>
        <taxon>Eukaryota</taxon>
        <taxon>Fungi</taxon>
        <taxon>Fungi incertae sedis</taxon>
        <taxon>Zoopagomycota</taxon>
        <taxon>Entomophthoromycotina</taxon>
        <taxon>Entomophthoromycetes</taxon>
        <taxon>Entomophthorales</taxon>
        <taxon>Entomophthoraceae</taxon>
        <taxon>Entomophthora</taxon>
    </lineage>
</organism>
<evidence type="ECO:0000313" key="2">
    <source>
        <dbReference type="Proteomes" id="UP001165960"/>
    </source>
</evidence>
<keyword evidence="2" id="KW-1185">Reference proteome</keyword>
<gene>
    <name evidence="1" type="ORF">DSO57_1011227</name>
</gene>
<accession>A0ACC2S8D7</accession>
<comment type="caution">
    <text evidence="1">The sequence shown here is derived from an EMBL/GenBank/DDBJ whole genome shotgun (WGS) entry which is preliminary data.</text>
</comment>
<dbReference type="EMBL" id="QTSX02005718">
    <property type="protein sequence ID" value="KAJ9058538.1"/>
    <property type="molecule type" value="Genomic_DNA"/>
</dbReference>
<name>A0ACC2S8D7_9FUNG</name>
<proteinExistence type="predicted"/>
<evidence type="ECO:0000313" key="1">
    <source>
        <dbReference type="EMBL" id="KAJ9058538.1"/>
    </source>
</evidence>
<reference evidence="1" key="1">
    <citation type="submission" date="2022-04" db="EMBL/GenBank/DDBJ databases">
        <title>Genome of the entomopathogenic fungus Entomophthora muscae.</title>
        <authorList>
            <person name="Elya C."/>
            <person name="Lovett B.R."/>
            <person name="Lee E."/>
            <person name="Macias A.M."/>
            <person name="Hajek A.E."/>
            <person name="De Bivort B.L."/>
            <person name="Kasson M.T."/>
            <person name="De Fine Licht H.H."/>
            <person name="Stajich J.E."/>
        </authorList>
    </citation>
    <scope>NUCLEOTIDE SEQUENCE</scope>
    <source>
        <strain evidence="1">Berkeley</strain>
    </source>
</reference>
<sequence>MITKLKEQMESEPDETKKKRFQTDILKLIYPTFWKNIKATSANFDRIRKRSPPKEKLKPIRDWRSEESDVFIPLPDLIELLSSKLVGATQRAPTWRVLNRAYRTDDHCGPSYPYKGYTLCGASTAGVTHRAIWKEIYRSLDIETKLWDHPGQDLLFYNSLYRVPPATQGYPLSLCCMADPYHQESQSYPKQTWNPLLSCLGFKALVNKTLERISKFGKIIPGGKRQIANLTISKSMLFHNYSTGQQALCWLTATILTKDELYFHKVLLVDTPHLTPIKQFDWFLKLAKQSKAPHSSCGLARVVGSNLIVTIFVPPTNHKFVYT</sequence>